<gene>
    <name evidence="2" type="ORF">HMPREF9446_00601</name>
</gene>
<keyword evidence="3" id="KW-1185">Reference proteome</keyword>
<evidence type="ECO:0000259" key="1">
    <source>
        <dbReference type="Pfam" id="PF19763"/>
    </source>
</evidence>
<proteinExistence type="predicted"/>
<feature type="domain" description="DUF6250" evidence="1">
    <location>
        <begin position="73"/>
        <end position="244"/>
    </location>
</feature>
<comment type="caution">
    <text evidence="2">The sequence shown here is derived from an EMBL/GenBank/DDBJ whole genome shotgun (WGS) entry which is preliminary data.</text>
</comment>
<name>F3PPG1_9BACE</name>
<organism evidence="2 3">
    <name type="scientific">Bacteroides fluxus YIT 12057</name>
    <dbReference type="NCBI Taxonomy" id="763034"/>
    <lineage>
        <taxon>Bacteria</taxon>
        <taxon>Pseudomonadati</taxon>
        <taxon>Bacteroidota</taxon>
        <taxon>Bacteroidia</taxon>
        <taxon>Bacteroidales</taxon>
        <taxon>Bacteroidaceae</taxon>
        <taxon>Bacteroides</taxon>
    </lineage>
</organism>
<dbReference type="Pfam" id="PF19763">
    <property type="entry name" value="DUF6250"/>
    <property type="match status" value="1"/>
</dbReference>
<evidence type="ECO:0000313" key="2">
    <source>
        <dbReference type="EMBL" id="EGF59366.1"/>
    </source>
</evidence>
<dbReference type="Gene3D" id="2.60.120.200">
    <property type="match status" value="1"/>
</dbReference>
<dbReference type="eggNOG" id="ENOG50308WT">
    <property type="taxonomic scope" value="Bacteria"/>
</dbReference>
<dbReference type="AlphaFoldDB" id="F3PPG1"/>
<dbReference type="STRING" id="763034.HMPREF9446_00601"/>
<reference evidence="2 3" key="1">
    <citation type="submission" date="2011-02" db="EMBL/GenBank/DDBJ databases">
        <authorList>
            <person name="Weinstock G."/>
            <person name="Sodergren E."/>
            <person name="Clifton S."/>
            <person name="Fulton L."/>
            <person name="Fulton B."/>
            <person name="Courtney L."/>
            <person name="Fronick C."/>
            <person name="Harrison M."/>
            <person name="Strong C."/>
            <person name="Farmer C."/>
            <person name="Delahaunty K."/>
            <person name="Markovic C."/>
            <person name="Hall O."/>
            <person name="Minx P."/>
            <person name="Tomlinson C."/>
            <person name="Mitreva M."/>
            <person name="Hou S."/>
            <person name="Chen J."/>
            <person name="Wollam A."/>
            <person name="Pepin K.H."/>
            <person name="Johnson M."/>
            <person name="Bhonagiri V."/>
            <person name="Zhang X."/>
            <person name="Suruliraj S."/>
            <person name="Warren W."/>
            <person name="Chinwalla A."/>
            <person name="Mardis E.R."/>
            <person name="Wilson R.K."/>
        </authorList>
    </citation>
    <scope>NUCLEOTIDE SEQUENCE [LARGE SCALE GENOMIC DNA]</scope>
    <source>
        <strain evidence="2 3">YIT 12057</strain>
    </source>
</reference>
<accession>F3PPG1</accession>
<protein>
    <recommendedName>
        <fullName evidence="1">DUF6250 domain-containing protein</fullName>
    </recommendedName>
</protein>
<dbReference type="HOGENOM" id="CLU_093875_0_0_10"/>
<sequence>MPLFFPKEGFLCSMLIFLKSLIPWIMQLQFLLIGFLSLFFPRPEAASCKLSDWLPEDSSGKVQITCVEDTMDIVSPDGLSLWYKERLTGDYEITYRVKVVMAGGKFDRLSDLNCFWGADDPQYPDDFFARSKWRNGEFKNYNTLSLYYVGYGGNENMTSRFREYHGEYYGVDDAKVKPVLKEYSDAPHLLKPNHWYEIRIRVENGMTTYSMDGEELFRLPVDKNKGDGYFALRLWQNHVRFTGFQVNNIE</sequence>
<dbReference type="EMBL" id="AFBN01000010">
    <property type="protein sequence ID" value="EGF59366.1"/>
    <property type="molecule type" value="Genomic_DNA"/>
</dbReference>
<dbReference type="Proteomes" id="UP000003416">
    <property type="component" value="Unassembled WGS sequence"/>
</dbReference>
<dbReference type="InterPro" id="IPR046217">
    <property type="entry name" value="DUF6250"/>
</dbReference>
<evidence type="ECO:0000313" key="3">
    <source>
        <dbReference type="Proteomes" id="UP000003416"/>
    </source>
</evidence>